<dbReference type="EMBL" id="MG428990">
    <property type="protein sequence ID" value="AUG87748.1"/>
    <property type="molecule type" value="Genomic_DNA"/>
</dbReference>
<reference evidence="4" key="1">
    <citation type="submission" date="2017-11" db="EMBL/GenBank/DDBJ databases">
        <title>Complete Genome of Klebsiella pneumoniae Myophage Menlow.</title>
        <authorList>
            <person name="Newkirk H.N."/>
            <person name="Lessor L."/>
            <person name="Liu M."/>
        </authorList>
    </citation>
    <scope>NUCLEOTIDE SEQUENCE [LARGE SCALE GENOMIC DNA]</scope>
</reference>
<protein>
    <submittedName>
        <fullName evidence="3">Tail spike protein</fullName>
    </submittedName>
</protein>
<keyword evidence="2" id="KW-0946">Virion</keyword>
<dbReference type="GO" id="GO:0051701">
    <property type="term" value="P:biological process involved in interaction with host"/>
    <property type="evidence" value="ECO:0007669"/>
    <property type="project" value="UniProtKB-ARBA"/>
</dbReference>
<dbReference type="SMR" id="A0A2H5BN51"/>
<evidence type="ECO:0000313" key="3">
    <source>
        <dbReference type="EMBL" id="AUG87748.1"/>
    </source>
</evidence>
<dbReference type="InterPro" id="IPR012334">
    <property type="entry name" value="Pectin_lyas_fold"/>
</dbReference>
<dbReference type="Gene3D" id="3.30.2020.50">
    <property type="match status" value="1"/>
</dbReference>
<accession>A0A2H5BN51</accession>
<evidence type="ECO:0000313" key="4">
    <source>
        <dbReference type="Proteomes" id="UP000241701"/>
    </source>
</evidence>
<keyword evidence="4" id="KW-1185">Reference proteome</keyword>
<dbReference type="GO" id="GO:0019058">
    <property type="term" value="P:viral life cycle"/>
    <property type="evidence" value="ECO:0007669"/>
    <property type="project" value="UniProtKB-ARBA"/>
</dbReference>
<dbReference type="Gene3D" id="2.160.20.10">
    <property type="entry name" value="Single-stranded right-handed beta-helix, Pectin lyase-like"/>
    <property type="match status" value="1"/>
</dbReference>
<sequence>MANKPTKPNFPLGLESQDQSVFQEGILNNGVVEHGPDAVMTVPETPDASGVPSAVRYNEDDDQFEGFYNEGGWLPLGGGNGGRWEALPHASSSLLQAGRAYLVDNTDGVSTVLFPSPKRIGDSVTVCDLYGKFSTYPLTVDGNGKSIYGSADSMTISTDNVSATFTWTGEARGWVITSGVGLGQGRVYSREIYSQVLSAETSSITLSTQPTIVDVYADGKRLKESLYTLDGYDVKFDPALASGSDVQIIQYIPIQLGAGGGGSGGTVITWEYNGGAAVGGETQIVLDVVVDSVSEIYIRGQRQQIGRGFTFDAETSTITLADELETGDDVVVIINGDPTVYNQIDRTPWEVARANNVRNDEVILSTDKQTVLDGKTVLYDVATQTSWMIPDGIPSGSKIVSVSLGILSVTAGLSYNLIKIFEKGLVPYNSVYFEDNSTLKSYIEFKTPESFGAFGDGIHDDSTSLQNALNWLTQKAYRKLVFNPGKVYFHTVPLIATFSGASSVGCSLIMEGVLYPSPDVGDALTITESMYCEFKLKVKGDGYNISTLPDYSQADPVGCQQAFVINSCRGCKVEVFGYSYGGRVIRTKGTGVTKMSFIDLSIKTGEGSCGQAAYLQATSDAYGRITHAQTQWDYYGIVLDKLTDVTISYWEYGNKNSAVPAMLINDCGSLDASNVTGGSTWDSDTSTTLKIVGGQGIHFSRLQVGEAYHGLVIEGSGTVDDKPTVTVDYVLSYKTNVSVTLVNTTGVNIKSGLCDNTYHGVVYQGNIYNCKVNLDGRNNFTDMHYAPVGTNINSLDIGGGLYSELSTHFVNMLNAVVKQLGVYNTNVVTLGRYLFLPSDNGCVVIGGKWSGSTQVSPIDYRPKHISNVFGVNTKFLSAGTVFLAGTSQGATKTINHGLWATPYEVSIVPYNVNAGSTFSSGNIVIKSLTSSEIVLMYTGSSPLTGDIYLLVNISCETRVS</sequence>
<gene>
    <name evidence="3" type="ORF">CPT_Menlow_047</name>
</gene>
<dbReference type="Proteomes" id="UP000241701">
    <property type="component" value="Segment"/>
</dbReference>
<evidence type="ECO:0000256" key="2">
    <source>
        <dbReference type="ARBA" id="ARBA00022844"/>
    </source>
</evidence>
<proteinExistence type="predicted"/>
<evidence type="ECO:0000256" key="1">
    <source>
        <dbReference type="ARBA" id="ARBA00004328"/>
    </source>
</evidence>
<organism evidence="3 4">
    <name type="scientific">Klebsiella phage Menlow</name>
    <dbReference type="NCBI Taxonomy" id="2054273"/>
    <lineage>
        <taxon>Viruses</taxon>
        <taxon>Duplodnaviria</taxon>
        <taxon>Heunggongvirae</taxon>
        <taxon>Uroviricota</taxon>
        <taxon>Caudoviricetes</taxon>
        <taxon>Pantevenvirales</taxon>
        <taxon>Ackermannviridae</taxon>
        <taxon>Taipeivirus</taxon>
        <taxon>Taipeivirus menlow</taxon>
    </lineage>
</organism>
<name>A0A2H5BN51_9CAUD</name>
<dbReference type="GO" id="GO:0044423">
    <property type="term" value="C:virion component"/>
    <property type="evidence" value="ECO:0007669"/>
    <property type="project" value="UniProtKB-KW"/>
</dbReference>
<comment type="subcellular location">
    <subcellularLocation>
        <location evidence="1">Virion</location>
    </subcellularLocation>
</comment>